<dbReference type="OrthoDB" id="2404095at2759"/>
<sequence>MCGLPFSIIENPWFINILKSLRSSYTPPTREYLANTLLNEEVIKINWETEEYLQTADNLTLGLDSWTNPQGASIYNFLIMTPDHKKILYALRDLSHVSHTADLLFDEIEKF</sequence>
<reference evidence="1 2" key="1">
    <citation type="submission" date="2018-06" db="EMBL/GenBank/DDBJ databases">
        <title>Comparative genomics reveals the genomic features of Rhizophagus irregularis, R. cerebriforme, R. diaphanum and Gigaspora rosea, and their symbiotic lifestyle signature.</title>
        <authorList>
            <person name="Morin E."/>
            <person name="San Clemente H."/>
            <person name="Chen E.C.H."/>
            <person name="De La Providencia I."/>
            <person name="Hainaut M."/>
            <person name="Kuo A."/>
            <person name="Kohler A."/>
            <person name="Murat C."/>
            <person name="Tang N."/>
            <person name="Roy S."/>
            <person name="Loubradou J."/>
            <person name="Henrissat B."/>
            <person name="Grigoriev I.V."/>
            <person name="Corradi N."/>
            <person name="Roux C."/>
            <person name="Martin F.M."/>
        </authorList>
    </citation>
    <scope>NUCLEOTIDE SEQUENCE [LARGE SCALE GENOMIC DNA]</scope>
    <source>
        <strain evidence="1 2">DAOM 194757</strain>
    </source>
</reference>
<protein>
    <submittedName>
        <fullName evidence="1">Uncharacterized protein</fullName>
    </submittedName>
</protein>
<accession>A0A397V866</accession>
<comment type="caution">
    <text evidence="1">The sequence shown here is derived from an EMBL/GenBank/DDBJ whole genome shotgun (WGS) entry which is preliminary data.</text>
</comment>
<evidence type="ECO:0000313" key="1">
    <source>
        <dbReference type="EMBL" id="RIB15476.1"/>
    </source>
</evidence>
<dbReference type="Proteomes" id="UP000266673">
    <property type="component" value="Unassembled WGS sequence"/>
</dbReference>
<name>A0A397V866_9GLOM</name>
<gene>
    <name evidence="1" type="ORF">C2G38_2093109</name>
</gene>
<organism evidence="1 2">
    <name type="scientific">Gigaspora rosea</name>
    <dbReference type="NCBI Taxonomy" id="44941"/>
    <lineage>
        <taxon>Eukaryota</taxon>
        <taxon>Fungi</taxon>
        <taxon>Fungi incertae sedis</taxon>
        <taxon>Mucoromycota</taxon>
        <taxon>Glomeromycotina</taxon>
        <taxon>Glomeromycetes</taxon>
        <taxon>Diversisporales</taxon>
        <taxon>Gigasporaceae</taxon>
        <taxon>Gigaspora</taxon>
    </lineage>
</organism>
<proteinExistence type="predicted"/>
<dbReference type="EMBL" id="QKWP01000741">
    <property type="protein sequence ID" value="RIB15476.1"/>
    <property type="molecule type" value="Genomic_DNA"/>
</dbReference>
<evidence type="ECO:0000313" key="2">
    <source>
        <dbReference type="Proteomes" id="UP000266673"/>
    </source>
</evidence>
<keyword evidence="2" id="KW-1185">Reference proteome</keyword>
<dbReference type="AlphaFoldDB" id="A0A397V866"/>